<organism evidence="5 6">
    <name type="scientific">Flavonifractor plautii</name>
    <name type="common">Fusobacterium plautii</name>
    <dbReference type="NCBI Taxonomy" id="292800"/>
    <lineage>
        <taxon>Bacteria</taxon>
        <taxon>Bacillati</taxon>
        <taxon>Bacillota</taxon>
        <taxon>Clostridia</taxon>
        <taxon>Eubacteriales</taxon>
        <taxon>Oscillospiraceae</taxon>
        <taxon>Flavonifractor</taxon>
    </lineage>
</organism>
<keyword evidence="3" id="KW-0732">Signal</keyword>
<feature type="signal peptide" evidence="3">
    <location>
        <begin position="1"/>
        <end position="23"/>
    </location>
</feature>
<dbReference type="InterPro" id="IPR001119">
    <property type="entry name" value="SLH_dom"/>
</dbReference>
<dbReference type="RefSeq" id="WP_172697645.1">
    <property type="nucleotide sequence ID" value="NZ_JAQLWY010000064.1"/>
</dbReference>
<comment type="caution">
    <text evidence="5">The sequence shown here is derived from an EMBL/GenBank/DDBJ whole genome shotgun (WGS) entry which is preliminary data.</text>
</comment>
<accession>A0A6I2R419</accession>
<keyword evidence="1" id="KW-0677">Repeat</keyword>
<dbReference type="AlphaFoldDB" id="A0A6I2R419"/>
<dbReference type="InterPro" id="IPR051465">
    <property type="entry name" value="Cell_Envelope_Struct_Comp"/>
</dbReference>
<evidence type="ECO:0000256" key="1">
    <source>
        <dbReference type="ARBA" id="ARBA00022737"/>
    </source>
</evidence>
<dbReference type="PROSITE" id="PS51272">
    <property type="entry name" value="SLH"/>
    <property type="match status" value="1"/>
</dbReference>
<feature type="domain" description="SLH" evidence="4">
    <location>
        <begin position="133"/>
        <end position="196"/>
    </location>
</feature>
<evidence type="ECO:0000313" key="6">
    <source>
        <dbReference type="Proteomes" id="UP000434475"/>
    </source>
</evidence>
<evidence type="ECO:0000256" key="2">
    <source>
        <dbReference type="SAM" id="MobiDB-lite"/>
    </source>
</evidence>
<evidence type="ECO:0000256" key="3">
    <source>
        <dbReference type="SAM" id="SignalP"/>
    </source>
</evidence>
<proteinExistence type="predicted"/>
<feature type="compositionally biased region" description="Gly residues" evidence="2">
    <location>
        <begin position="41"/>
        <end position="76"/>
    </location>
</feature>
<sequence>MQKILALVLCLSILSSFSVPVFAADSMRGSTGVTITVEGQSGSGNPGGGGDGSHGGGSGGGSIDPGKGEQSGGSDGNGNDYFLNEGISVDGDVKLYGYMIGMPGYVFGKDYNLTRAEYATIIDRVFVFEGEEEITKSFTDTKGHWAEVQINRLASQGIVYGVSATHFKPDDPITRDQVLLMLSRILYTTNFSTDNKVVDLSEHYAKKQIAQMLNSGIVPAYDSSYNLSQCITRGEMCAITNNMIYPRNSFDAARIDLCRQKNIFGDLLGESEEPFYISSMRALDINFIEKVEVKNEKIQ</sequence>
<evidence type="ECO:0000259" key="4">
    <source>
        <dbReference type="PROSITE" id="PS51272"/>
    </source>
</evidence>
<evidence type="ECO:0000313" key="5">
    <source>
        <dbReference type="EMBL" id="MSB19916.1"/>
    </source>
</evidence>
<feature type="region of interest" description="Disordered" evidence="2">
    <location>
        <begin position="34"/>
        <end position="77"/>
    </location>
</feature>
<gene>
    <name evidence="5" type="ORF">GKE97_10340</name>
</gene>
<feature type="chain" id="PRO_5026263413" description="SLH domain-containing protein" evidence="3">
    <location>
        <begin position="24"/>
        <end position="299"/>
    </location>
</feature>
<dbReference type="Proteomes" id="UP000434475">
    <property type="component" value="Unassembled WGS sequence"/>
</dbReference>
<reference evidence="5 6" key="1">
    <citation type="journal article" date="2019" name="Nat. Med.">
        <title>A library of human gut bacterial isolates paired with longitudinal multiomics data enables mechanistic microbiome research.</title>
        <authorList>
            <person name="Poyet M."/>
            <person name="Groussin M."/>
            <person name="Gibbons S.M."/>
            <person name="Avila-Pacheco J."/>
            <person name="Jiang X."/>
            <person name="Kearney S.M."/>
            <person name="Perrotta A.R."/>
            <person name="Berdy B."/>
            <person name="Zhao S."/>
            <person name="Lieberman T.D."/>
            <person name="Swanson P.K."/>
            <person name="Smith M."/>
            <person name="Roesemann S."/>
            <person name="Alexander J.E."/>
            <person name="Rich S.A."/>
            <person name="Livny J."/>
            <person name="Vlamakis H."/>
            <person name="Clish C."/>
            <person name="Bullock K."/>
            <person name="Deik A."/>
            <person name="Scott J."/>
            <person name="Pierce K.A."/>
            <person name="Xavier R.J."/>
            <person name="Alm E.J."/>
        </authorList>
    </citation>
    <scope>NUCLEOTIDE SEQUENCE [LARGE SCALE GENOMIC DNA]</scope>
    <source>
        <strain evidence="5 6">BIOML-A2</strain>
    </source>
</reference>
<dbReference type="Pfam" id="PF00395">
    <property type="entry name" value="SLH"/>
    <property type="match status" value="1"/>
</dbReference>
<protein>
    <recommendedName>
        <fullName evidence="4">SLH domain-containing protein</fullName>
    </recommendedName>
</protein>
<dbReference type="PANTHER" id="PTHR43308">
    <property type="entry name" value="OUTER MEMBRANE PROTEIN ALPHA-RELATED"/>
    <property type="match status" value="1"/>
</dbReference>
<name>A0A6I2R419_FLAPL</name>
<dbReference type="EMBL" id="WKPR01000009">
    <property type="protein sequence ID" value="MSB19916.1"/>
    <property type="molecule type" value="Genomic_DNA"/>
</dbReference>
<dbReference type="PANTHER" id="PTHR43308:SF5">
    <property type="entry name" value="S-LAYER PROTEIN _ PEPTIDOGLYCAN ENDO-BETA-N-ACETYLGLUCOSAMINIDASE"/>
    <property type="match status" value="1"/>
</dbReference>